<feature type="repeat" description="PPR" evidence="2">
    <location>
        <begin position="36"/>
        <end position="70"/>
    </location>
</feature>
<evidence type="ECO:0000256" key="2">
    <source>
        <dbReference type="PROSITE-ProRule" id="PRU00708"/>
    </source>
</evidence>
<dbReference type="GO" id="GO:0009451">
    <property type="term" value="P:RNA modification"/>
    <property type="evidence" value="ECO:0007669"/>
    <property type="project" value="InterPro"/>
</dbReference>
<dbReference type="PANTHER" id="PTHR47926:SF347">
    <property type="entry name" value="PENTATRICOPEPTIDE REPEAT-CONTAINING PROTEIN"/>
    <property type="match status" value="1"/>
</dbReference>
<feature type="repeat" description="PPR" evidence="2">
    <location>
        <begin position="5"/>
        <end position="35"/>
    </location>
</feature>
<proteinExistence type="predicted"/>
<evidence type="ECO:0000313" key="3">
    <source>
        <dbReference type="EMBL" id="RVW75826.1"/>
    </source>
</evidence>
<organism evidence="3 4">
    <name type="scientific">Vitis vinifera</name>
    <name type="common">Grape</name>
    <dbReference type="NCBI Taxonomy" id="29760"/>
    <lineage>
        <taxon>Eukaryota</taxon>
        <taxon>Viridiplantae</taxon>
        <taxon>Streptophyta</taxon>
        <taxon>Embryophyta</taxon>
        <taxon>Tracheophyta</taxon>
        <taxon>Spermatophyta</taxon>
        <taxon>Magnoliopsida</taxon>
        <taxon>eudicotyledons</taxon>
        <taxon>Gunneridae</taxon>
        <taxon>Pentapetalae</taxon>
        <taxon>rosids</taxon>
        <taxon>Vitales</taxon>
        <taxon>Vitaceae</taxon>
        <taxon>Viteae</taxon>
        <taxon>Vitis</taxon>
    </lineage>
</organism>
<dbReference type="PROSITE" id="PS51375">
    <property type="entry name" value="PPR"/>
    <property type="match status" value="2"/>
</dbReference>
<comment type="caution">
    <text evidence="3">The sequence shown here is derived from an EMBL/GenBank/DDBJ whole genome shotgun (WGS) entry which is preliminary data.</text>
</comment>
<protein>
    <submittedName>
        <fullName evidence="3">Pentatricopeptide repeat-containing protein</fullName>
    </submittedName>
</protein>
<reference evidence="3 4" key="1">
    <citation type="journal article" date="2018" name="PLoS Genet.">
        <title>Population sequencing reveals clonal diversity and ancestral inbreeding in the grapevine cultivar Chardonnay.</title>
        <authorList>
            <person name="Roach M.J."/>
            <person name="Johnson D.L."/>
            <person name="Bohlmann J."/>
            <person name="van Vuuren H.J."/>
            <person name="Jones S.J."/>
            <person name="Pretorius I.S."/>
            <person name="Schmidt S.A."/>
            <person name="Borneman A.R."/>
        </authorList>
    </citation>
    <scope>NUCLEOTIDE SEQUENCE [LARGE SCALE GENOMIC DNA]</scope>
    <source>
        <strain evidence="4">cv. Chardonnay</strain>
        <tissue evidence="3">Leaf</tissue>
    </source>
</reference>
<dbReference type="InterPro" id="IPR046960">
    <property type="entry name" value="PPR_At4g14850-like_plant"/>
</dbReference>
<accession>A0A438GUD7</accession>
<dbReference type="FunFam" id="1.25.40.10:FF:000417">
    <property type="entry name" value="Pentatricopeptide repeat-containing protein At4g38010"/>
    <property type="match status" value="1"/>
</dbReference>
<dbReference type="PANTHER" id="PTHR47926">
    <property type="entry name" value="PENTATRICOPEPTIDE REPEAT-CONTAINING PROTEIN"/>
    <property type="match status" value="1"/>
</dbReference>
<evidence type="ECO:0000313" key="4">
    <source>
        <dbReference type="Proteomes" id="UP000288805"/>
    </source>
</evidence>
<dbReference type="NCBIfam" id="TIGR00756">
    <property type="entry name" value="PPR"/>
    <property type="match status" value="2"/>
</dbReference>
<dbReference type="EMBL" id="QGNW01000340">
    <property type="protein sequence ID" value="RVW75826.1"/>
    <property type="molecule type" value="Genomic_DNA"/>
</dbReference>
<dbReference type="InterPro" id="IPR011990">
    <property type="entry name" value="TPR-like_helical_dom_sf"/>
</dbReference>
<dbReference type="AlphaFoldDB" id="A0A438GUD7"/>
<evidence type="ECO:0000256" key="1">
    <source>
        <dbReference type="ARBA" id="ARBA00022737"/>
    </source>
</evidence>
<sequence>MPERNIIASNSMIVLLGKMGQVMEAWKLFNEMDEKDMVSWSALISGYEQNGMYEEALVMFIEMNANGMRLDEVVVVSVLSACTHLSIVKIGKMIHGLVIRIGIESYVNLQNALIHMYSGSGEIMDAEKLFNGSHNLD</sequence>
<dbReference type="GO" id="GO:0003723">
    <property type="term" value="F:RNA binding"/>
    <property type="evidence" value="ECO:0007669"/>
    <property type="project" value="InterPro"/>
</dbReference>
<dbReference type="Pfam" id="PF01535">
    <property type="entry name" value="PPR"/>
    <property type="match status" value="3"/>
</dbReference>
<dbReference type="Gene3D" id="1.25.40.10">
    <property type="entry name" value="Tetratricopeptide repeat domain"/>
    <property type="match status" value="1"/>
</dbReference>
<keyword evidence="1" id="KW-0677">Repeat</keyword>
<dbReference type="Proteomes" id="UP000288805">
    <property type="component" value="Unassembled WGS sequence"/>
</dbReference>
<gene>
    <name evidence="3" type="primary">PCMP-H28_3</name>
    <name evidence="3" type="ORF">CK203_055114</name>
</gene>
<name>A0A438GUD7_VITVI</name>
<dbReference type="InterPro" id="IPR002885">
    <property type="entry name" value="PPR_rpt"/>
</dbReference>